<sequence length="35" mass="3840">GDTPRVRDLVYRLRDFDAVGRVPVLSLATGSARNP</sequence>
<reference evidence="1 2" key="1">
    <citation type="journal article" date="2019" name="Int. J. Syst. Evol. Microbiol.">
        <title>The Global Catalogue of Microorganisms (GCM) 10K type strain sequencing project: providing services to taxonomists for standard genome sequencing and annotation.</title>
        <authorList>
            <consortium name="The Broad Institute Genomics Platform"/>
            <consortium name="The Broad Institute Genome Sequencing Center for Infectious Disease"/>
            <person name="Wu L."/>
            <person name="Ma J."/>
        </authorList>
    </citation>
    <scope>NUCLEOTIDE SEQUENCE [LARGE SCALE GENOMIC DNA]</scope>
    <source>
        <strain evidence="1 2">NBRC 111368</strain>
    </source>
</reference>
<protein>
    <submittedName>
        <fullName evidence="1">CopG family transcriptional regulator</fullName>
    </submittedName>
</protein>
<dbReference type="Proteomes" id="UP001596328">
    <property type="component" value="Unassembled WGS sequence"/>
</dbReference>
<evidence type="ECO:0000313" key="2">
    <source>
        <dbReference type="Proteomes" id="UP001596328"/>
    </source>
</evidence>
<dbReference type="EMBL" id="JBHSWU010000343">
    <property type="protein sequence ID" value="MFC6724977.1"/>
    <property type="molecule type" value="Genomic_DNA"/>
</dbReference>
<organism evidence="1 2">
    <name type="scientific">Halobium palmae</name>
    <dbReference type="NCBI Taxonomy" id="1776492"/>
    <lineage>
        <taxon>Archaea</taxon>
        <taxon>Methanobacteriati</taxon>
        <taxon>Methanobacteriota</taxon>
        <taxon>Stenosarchaea group</taxon>
        <taxon>Halobacteria</taxon>
        <taxon>Halobacteriales</taxon>
        <taxon>Haloferacaceae</taxon>
        <taxon>Halobium</taxon>
    </lineage>
</organism>
<feature type="non-terminal residue" evidence="1">
    <location>
        <position position="1"/>
    </location>
</feature>
<accession>A0ABD5S162</accession>
<keyword evidence="2" id="KW-1185">Reference proteome</keyword>
<evidence type="ECO:0000313" key="1">
    <source>
        <dbReference type="EMBL" id="MFC6724977.1"/>
    </source>
</evidence>
<dbReference type="AlphaFoldDB" id="A0ABD5S162"/>
<comment type="caution">
    <text evidence="1">The sequence shown here is derived from an EMBL/GenBank/DDBJ whole genome shotgun (WGS) entry which is preliminary data.</text>
</comment>
<name>A0ABD5S162_9EURY</name>
<proteinExistence type="predicted"/>
<gene>
    <name evidence="1" type="ORF">ACFQE1_11465</name>
</gene>